<dbReference type="AlphaFoldDB" id="A0A6P7G015"/>
<feature type="domain" description="ERAP1-like C-terminal" evidence="18">
    <location>
        <begin position="550"/>
        <end position="859"/>
    </location>
</feature>
<dbReference type="FunFam" id="2.60.40.1910:FF:000008">
    <property type="entry name" value="Aminopeptidase"/>
    <property type="match status" value="1"/>
</dbReference>
<dbReference type="InterPro" id="IPR050344">
    <property type="entry name" value="Peptidase_M1_aminopeptidases"/>
</dbReference>
<dbReference type="InterPro" id="IPR045357">
    <property type="entry name" value="Aminopeptidase_N-like_N"/>
</dbReference>
<dbReference type="Gene3D" id="2.60.40.1910">
    <property type="match status" value="1"/>
</dbReference>
<evidence type="ECO:0000259" key="18">
    <source>
        <dbReference type="Pfam" id="PF11838"/>
    </source>
</evidence>
<keyword evidence="16" id="KW-0812">Transmembrane</keyword>
<keyword evidence="9 15" id="KW-0862">Zinc</keyword>
<dbReference type="GO" id="GO:0043171">
    <property type="term" value="P:peptide catabolic process"/>
    <property type="evidence" value="ECO:0007669"/>
    <property type="project" value="TreeGrafter"/>
</dbReference>
<gene>
    <name evidence="20 21" type="primary">LOC114336027</name>
</gene>
<keyword evidence="12" id="KW-0325">Glycoprotein</keyword>
<dbReference type="Gene3D" id="1.25.50.20">
    <property type="match status" value="1"/>
</dbReference>
<evidence type="ECO:0000256" key="2">
    <source>
        <dbReference type="ARBA" id="ARBA00010136"/>
    </source>
</evidence>
<evidence type="ECO:0000256" key="7">
    <source>
        <dbReference type="ARBA" id="ARBA00022729"/>
    </source>
</evidence>
<dbReference type="Gene3D" id="1.10.390.10">
    <property type="entry name" value="Neutral Protease Domain 2"/>
    <property type="match status" value="1"/>
</dbReference>
<dbReference type="GO" id="GO:0008270">
    <property type="term" value="F:zinc ion binding"/>
    <property type="evidence" value="ECO:0007669"/>
    <property type="project" value="UniProtKB-UniRule"/>
</dbReference>
<sequence>MAIKTNLFNTFLVPFIFFGAAVIIIITDAEDTTLLKHISPTMYTLWLNIPSAYDENYSGTVNIVFTATETSEYILLHSSEEHIAISKIYLNGDTKRPCRWKYVQNSLDLLNITCNSHVEIKEANSLSIDYKAKLSARYDGGLYNITYDDNNLKQIAIFSQLYPTFARRVFPCFDEPNFKSVFHIFISYPGTFEIIGNTPIVGKVHTSDGITTQFDETPIMSTQSLGFFISNFAQITTTDQEYTYSIFTQPELKNYAGIALKHGSDLINSMGGFTGIKYNDMGNPQLYVVATDHLNFGKENSWGLLLEREENLLDEGTKTSVKEKQRIIQTLTGEIAHQWFGNYITPERWSDVWLNEGFTTFLKYHLPDLTLQELETTNQFSIEILQDALYQDSIQGEEELSTIENTAMNPKTQERMNKFKAIKGASIIRMMQSTLGEKIFEEHINSYLNKYKFNYTNPTNLLEAMELVNKMENWLYMPGYPLVTARLSNNGKSVSLSQEPFFLLKDDQESATVWNIPITYVTRNEDSNSKEITWLKPNTNLEIHIELDHWIILNLNQAGYYRVNYDDVLWTRIINTLHGQDKNKIPVLNRAQLIDDIFSLARAGKVDYKKAFELLDYLKYETEYYPWASALRTTSHILEHVNDKTKVLLKSKLLTLINAAFPSVTEIKSSKHVDILKEHLILHWKCFLDDNNCLNSAKVKFEEFKNSNSFQNNNERDIGLSFGVRTSNNVFYDFNFLMTHYEQLKSRVEQESILRSLGCFVDATILENYLKEIVSEKSPIVSYDALKVFESVLSHKQGVEAALKFLEVTKSIIINKYSKILSLTDFIILLENKITTQEQYEQLKNIVTNNEEFQDNRSIRSLKIIEHNLQWSIVNSDQIYSILEHFPLSGTLSVKCNYYTVIAAIIFIYFIFNK</sequence>
<dbReference type="OrthoDB" id="6765856at2759"/>
<comment type="cofactor">
    <cofactor evidence="15 16">
        <name>Zn(2+)</name>
        <dbReference type="ChEBI" id="CHEBI:29105"/>
    </cofactor>
    <text evidence="15 16">Binds 1 zinc ion per subunit.</text>
</comment>
<dbReference type="RefSeq" id="XP_028142143.1">
    <property type="nucleotide sequence ID" value="XM_028286342.1"/>
</dbReference>
<dbReference type="RefSeq" id="XP_028142136.1">
    <property type="nucleotide sequence ID" value="XM_028286335.1"/>
</dbReference>
<evidence type="ECO:0000256" key="8">
    <source>
        <dbReference type="ARBA" id="ARBA00022801"/>
    </source>
</evidence>
<evidence type="ECO:0000256" key="10">
    <source>
        <dbReference type="ARBA" id="ARBA00023049"/>
    </source>
</evidence>
<dbReference type="InterPro" id="IPR042097">
    <property type="entry name" value="Aminopeptidase_N-like_N_sf"/>
</dbReference>
<dbReference type="GO" id="GO:0005737">
    <property type="term" value="C:cytoplasm"/>
    <property type="evidence" value="ECO:0007669"/>
    <property type="project" value="TreeGrafter"/>
</dbReference>
<keyword evidence="11 16" id="KW-0472">Membrane</keyword>
<dbReference type="SUPFAM" id="SSF55486">
    <property type="entry name" value="Metalloproteases ('zincins'), catalytic domain"/>
    <property type="match status" value="1"/>
</dbReference>
<keyword evidence="8 16" id="KW-0378">Hydrolase</keyword>
<feature type="active site" description="Proton acceptor" evidence="14">
    <location>
        <position position="334"/>
    </location>
</feature>
<evidence type="ECO:0000256" key="15">
    <source>
        <dbReference type="PIRSR" id="PIRSR634016-3"/>
    </source>
</evidence>
<dbReference type="GO" id="GO:0006508">
    <property type="term" value="P:proteolysis"/>
    <property type="evidence" value="ECO:0007669"/>
    <property type="project" value="UniProtKB-KW"/>
</dbReference>
<reference evidence="20 21" key="1">
    <citation type="submission" date="2025-04" db="UniProtKB">
        <authorList>
            <consortium name="RefSeq"/>
        </authorList>
    </citation>
    <scope>IDENTIFICATION</scope>
</reference>
<keyword evidence="7" id="KW-0732">Signal</keyword>
<dbReference type="InterPro" id="IPR001930">
    <property type="entry name" value="Peptidase_M1"/>
</dbReference>
<keyword evidence="4" id="KW-0336">GPI-anchor</keyword>
<evidence type="ECO:0000256" key="6">
    <source>
        <dbReference type="ARBA" id="ARBA00022723"/>
    </source>
</evidence>
<keyword evidence="5 16" id="KW-0645">Protease</keyword>
<dbReference type="GO" id="GO:0070006">
    <property type="term" value="F:metalloaminopeptidase activity"/>
    <property type="evidence" value="ECO:0007669"/>
    <property type="project" value="TreeGrafter"/>
</dbReference>
<feature type="binding site" evidence="15">
    <location>
        <position position="337"/>
    </location>
    <ligand>
        <name>Zn(2+)</name>
        <dbReference type="ChEBI" id="CHEBI:29105"/>
        <note>catalytic</note>
    </ligand>
</feature>
<evidence type="ECO:0000256" key="4">
    <source>
        <dbReference type="ARBA" id="ARBA00022622"/>
    </source>
</evidence>
<accession>A0A6P7G015</accession>
<keyword evidence="13" id="KW-0449">Lipoprotein</keyword>
<keyword evidence="10 16" id="KW-0482">Metalloprotease</keyword>
<keyword evidence="16" id="KW-1133">Transmembrane helix</keyword>
<evidence type="ECO:0000256" key="14">
    <source>
        <dbReference type="PIRSR" id="PIRSR634016-1"/>
    </source>
</evidence>
<dbReference type="PRINTS" id="PR00756">
    <property type="entry name" value="ALADIPTASE"/>
</dbReference>
<evidence type="ECO:0000256" key="11">
    <source>
        <dbReference type="ARBA" id="ARBA00023136"/>
    </source>
</evidence>
<name>A0A6P7G015_DIAVI</name>
<dbReference type="InterPro" id="IPR024571">
    <property type="entry name" value="ERAP1-like_C_dom"/>
</dbReference>
<keyword evidence="3" id="KW-1003">Cell membrane</keyword>
<dbReference type="Pfam" id="PF17900">
    <property type="entry name" value="Peptidase_M1_N"/>
    <property type="match status" value="1"/>
</dbReference>
<keyword evidence="6 15" id="KW-0479">Metal-binding</keyword>
<evidence type="ECO:0000313" key="20">
    <source>
        <dbReference type="RefSeq" id="XP_028142136.1"/>
    </source>
</evidence>
<dbReference type="EC" id="3.4.11.-" evidence="16"/>
<feature type="domain" description="Peptidase M1 membrane alanine aminopeptidase" evidence="17">
    <location>
        <begin position="283"/>
        <end position="468"/>
    </location>
</feature>
<comment type="similarity">
    <text evidence="2 16">Belongs to the peptidase M1 family.</text>
</comment>
<dbReference type="InterPro" id="IPR027268">
    <property type="entry name" value="Peptidase_M4/M1_CTD_sf"/>
</dbReference>
<dbReference type="GO" id="GO:0005886">
    <property type="term" value="C:plasma membrane"/>
    <property type="evidence" value="ECO:0007669"/>
    <property type="project" value="UniProtKB-SubCell"/>
</dbReference>
<evidence type="ECO:0000313" key="21">
    <source>
        <dbReference type="RefSeq" id="XP_028142143.1"/>
    </source>
</evidence>
<keyword evidence="16" id="KW-0031">Aminopeptidase</keyword>
<feature type="transmembrane region" description="Helical" evidence="16">
    <location>
        <begin position="7"/>
        <end position="26"/>
    </location>
</feature>
<feature type="binding site" evidence="15">
    <location>
        <position position="356"/>
    </location>
    <ligand>
        <name>Zn(2+)</name>
        <dbReference type="ChEBI" id="CHEBI:29105"/>
        <note>catalytic</note>
    </ligand>
</feature>
<protein>
    <recommendedName>
        <fullName evidence="16">Aminopeptidase</fullName>
        <ecNumber evidence="16">3.4.11.-</ecNumber>
    </recommendedName>
</protein>
<dbReference type="Pfam" id="PF01433">
    <property type="entry name" value="Peptidase_M1"/>
    <property type="match status" value="1"/>
</dbReference>
<dbReference type="GO" id="GO:0005615">
    <property type="term" value="C:extracellular space"/>
    <property type="evidence" value="ECO:0007669"/>
    <property type="project" value="TreeGrafter"/>
</dbReference>
<dbReference type="GO" id="GO:0098552">
    <property type="term" value="C:side of membrane"/>
    <property type="evidence" value="ECO:0007669"/>
    <property type="project" value="UniProtKB-KW"/>
</dbReference>
<evidence type="ECO:0000256" key="5">
    <source>
        <dbReference type="ARBA" id="ARBA00022670"/>
    </source>
</evidence>
<evidence type="ECO:0000259" key="19">
    <source>
        <dbReference type="Pfam" id="PF17900"/>
    </source>
</evidence>
<feature type="transmembrane region" description="Helical" evidence="16">
    <location>
        <begin position="897"/>
        <end position="912"/>
    </location>
</feature>
<comment type="caution">
    <text evidence="16">Lacks conserved residue(s) required for the propagation of feature annotation.</text>
</comment>
<evidence type="ECO:0000256" key="3">
    <source>
        <dbReference type="ARBA" id="ARBA00022475"/>
    </source>
</evidence>
<dbReference type="PANTHER" id="PTHR11533:SF301">
    <property type="entry name" value="AMINOPEPTIDASE"/>
    <property type="match status" value="1"/>
</dbReference>
<dbReference type="Pfam" id="PF11838">
    <property type="entry name" value="ERAP1_C"/>
    <property type="match status" value="1"/>
</dbReference>
<dbReference type="InterPro" id="IPR014782">
    <property type="entry name" value="Peptidase_M1_dom"/>
</dbReference>
<dbReference type="CDD" id="cd09601">
    <property type="entry name" value="M1_APN-Q_like"/>
    <property type="match status" value="1"/>
</dbReference>
<evidence type="ECO:0000256" key="9">
    <source>
        <dbReference type="ARBA" id="ARBA00022833"/>
    </source>
</evidence>
<evidence type="ECO:0000256" key="1">
    <source>
        <dbReference type="ARBA" id="ARBA00004609"/>
    </source>
</evidence>
<dbReference type="Gene3D" id="2.60.40.1730">
    <property type="entry name" value="tricorn interacting facor f3 domain"/>
    <property type="match status" value="1"/>
</dbReference>
<evidence type="ECO:0000256" key="13">
    <source>
        <dbReference type="ARBA" id="ARBA00023288"/>
    </source>
</evidence>
<evidence type="ECO:0000256" key="16">
    <source>
        <dbReference type="RuleBase" id="RU364040"/>
    </source>
</evidence>
<organism evidence="20">
    <name type="scientific">Diabrotica virgifera virgifera</name>
    <name type="common">western corn rootworm</name>
    <dbReference type="NCBI Taxonomy" id="50390"/>
    <lineage>
        <taxon>Eukaryota</taxon>
        <taxon>Metazoa</taxon>
        <taxon>Ecdysozoa</taxon>
        <taxon>Arthropoda</taxon>
        <taxon>Hexapoda</taxon>
        <taxon>Insecta</taxon>
        <taxon>Pterygota</taxon>
        <taxon>Neoptera</taxon>
        <taxon>Endopterygota</taxon>
        <taxon>Coleoptera</taxon>
        <taxon>Polyphaga</taxon>
        <taxon>Cucujiformia</taxon>
        <taxon>Chrysomeloidea</taxon>
        <taxon>Chrysomelidae</taxon>
        <taxon>Galerucinae</taxon>
        <taxon>Diabroticina</taxon>
        <taxon>Diabroticites</taxon>
        <taxon>Diabrotica</taxon>
    </lineage>
</organism>
<comment type="subcellular location">
    <subcellularLocation>
        <location evidence="1">Cell membrane</location>
        <topology evidence="1">Lipid-anchor</topology>
        <topology evidence="1">GPI-anchor</topology>
    </subcellularLocation>
</comment>
<dbReference type="PANTHER" id="PTHR11533">
    <property type="entry name" value="PROTEASE M1 ZINC METALLOPROTEASE"/>
    <property type="match status" value="1"/>
</dbReference>
<dbReference type="GO" id="GO:0042277">
    <property type="term" value="F:peptide binding"/>
    <property type="evidence" value="ECO:0007669"/>
    <property type="project" value="TreeGrafter"/>
</dbReference>
<feature type="domain" description="Aminopeptidase N-like N-terminal" evidence="19">
    <location>
        <begin position="40"/>
        <end position="222"/>
    </location>
</feature>
<dbReference type="SUPFAM" id="SSF63737">
    <property type="entry name" value="Leukotriene A4 hydrolase N-terminal domain"/>
    <property type="match status" value="1"/>
</dbReference>
<proteinExistence type="inferred from homology"/>
<dbReference type="InterPro" id="IPR034016">
    <property type="entry name" value="M1_APN-typ"/>
</dbReference>
<evidence type="ECO:0000256" key="12">
    <source>
        <dbReference type="ARBA" id="ARBA00023180"/>
    </source>
</evidence>
<evidence type="ECO:0000259" key="17">
    <source>
        <dbReference type="Pfam" id="PF01433"/>
    </source>
</evidence>